<dbReference type="RefSeq" id="WP_006894517.1">
    <property type="nucleotide sequence ID" value="NZ_BANU01000001.1"/>
</dbReference>
<protein>
    <recommendedName>
        <fullName evidence="3">Terminase</fullName>
    </recommendedName>
</protein>
<evidence type="ECO:0000313" key="2">
    <source>
        <dbReference type="Proteomes" id="UP000035083"/>
    </source>
</evidence>
<sequence>MAKAEGFIVDFPTLADVQDPWVQAHCSVPDGFDKGRPFVMSDDQFYCTAQHYRVRSSAKWQPRRPMKAQAFMHRRSLIVGPQKSGKGPWSATIAALEAVGPSLFAGWAGAGDGYACADWGCNCGFEHEYQPGEPMGMPQPTPLIQLTAPSADAVDNVYRPLTSMIKMGPLADIMLVREGFIRLPGEDNRIDIVTAAANSRLGNPISFALHDEAGLYTKANKLLKVAETQRRGAAGMDGRTMATTNAWDASENSYAQQTWESTAKDVFKFWRRPSKSLSWGNRRDRRKILEEVYSSSPWVTLASIEAEIDDLMETDPAQAERFFGNRETTGMGAWLEAGLWERAYANAS</sequence>
<dbReference type="AlphaFoldDB" id="L7LDX0"/>
<comment type="caution">
    <text evidence="1">The sequence shown here is derived from an EMBL/GenBank/DDBJ whole genome shotgun (WGS) entry which is preliminary data.</text>
</comment>
<name>L7LDX0_9ACTN</name>
<evidence type="ECO:0000313" key="1">
    <source>
        <dbReference type="EMBL" id="GAC59330.1"/>
    </source>
</evidence>
<organism evidence="1 2">
    <name type="scientific">Gordonia sihwensis NBRC 108236</name>
    <dbReference type="NCBI Taxonomy" id="1223544"/>
    <lineage>
        <taxon>Bacteria</taxon>
        <taxon>Bacillati</taxon>
        <taxon>Actinomycetota</taxon>
        <taxon>Actinomycetes</taxon>
        <taxon>Mycobacteriales</taxon>
        <taxon>Gordoniaceae</taxon>
        <taxon>Gordonia</taxon>
    </lineage>
</organism>
<accession>L7LDX0</accession>
<dbReference type="EMBL" id="BANU01000001">
    <property type="protein sequence ID" value="GAC59330.1"/>
    <property type="molecule type" value="Genomic_DNA"/>
</dbReference>
<dbReference type="Proteomes" id="UP000035083">
    <property type="component" value="Unassembled WGS sequence"/>
</dbReference>
<gene>
    <name evidence="1" type="ORF">GSI01S_01_02970</name>
</gene>
<reference evidence="1 2" key="1">
    <citation type="submission" date="2012-12" db="EMBL/GenBank/DDBJ databases">
        <title>Whole genome shotgun sequence of Gordonia sihwensis NBRC 108236.</title>
        <authorList>
            <person name="Yoshida I."/>
            <person name="Hosoyama A."/>
            <person name="Tsuchikane K."/>
            <person name="Ando Y."/>
            <person name="Baba S."/>
            <person name="Ohji S."/>
            <person name="Hamada M."/>
            <person name="Tamura T."/>
            <person name="Yamazoe A."/>
            <person name="Yamazaki S."/>
            <person name="Fujita N."/>
        </authorList>
    </citation>
    <scope>NUCLEOTIDE SEQUENCE [LARGE SCALE GENOMIC DNA]</scope>
    <source>
        <strain evidence="1 2">NBRC 108236</strain>
    </source>
</reference>
<dbReference type="eggNOG" id="COG4626">
    <property type="taxonomic scope" value="Bacteria"/>
</dbReference>
<keyword evidence="2" id="KW-1185">Reference proteome</keyword>
<evidence type="ECO:0008006" key="3">
    <source>
        <dbReference type="Google" id="ProtNLM"/>
    </source>
</evidence>
<proteinExistence type="predicted"/>